<evidence type="ECO:0000313" key="1">
    <source>
        <dbReference type="EMBL" id="RDD67111.1"/>
    </source>
</evidence>
<dbReference type="Proteomes" id="UP000253977">
    <property type="component" value="Unassembled WGS sequence"/>
</dbReference>
<organism evidence="1 2">
    <name type="scientific">Thalassococcus profundi</name>
    <dbReference type="NCBI Taxonomy" id="2282382"/>
    <lineage>
        <taxon>Bacteria</taxon>
        <taxon>Pseudomonadati</taxon>
        <taxon>Pseudomonadota</taxon>
        <taxon>Alphaproteobacteria</taxon>
        <taxon>Rhodobacterales</taxon>
        <taxon>Roseobacteraceae</taxon>
        <taxon>Thalassococcus</taxon>
    </lineage>
</organism>
<dbReference type="RefSeq" id="WP_114509859.1">
    <property type="nucleotide sequence ID" value="NZ_QPMK01000003.1"/>
</dbReference>
<dbReference type="OrthoDB" id="7819947at2"/>
<proteinExistence type="predicted"/>
<gene>
    <name evidence="1" type="ORF">DU478_05050</name>
</gene>
<dbReference type="Pfam" id="PF20044">
    <property type="entry name" value="DUF6446"/>
    <property type="match status" value="1"/>
</dbReference>
<dbReference type="AlphaFoldDB" id="A0A369TP91"/>
<keyword evidence="2" id="KW-1185">Reference proteome</keyword>
<name>A0A369TP91_9RHOB</name>
<comment type="caution">
    <text evidence="1">The sequence shown here is derived from an EMBL/GenBank/DDBJ whole genome shotgun (WGS) entry which is preliminary data.</text>
</comment>
<sequence length="173" mass="18902">MTGKVLVLLIVVAAVLAGAGMYYLQVYAYYEEVVPTGSDDVQLTPLNGDTPETILYEDFRAIDADSSPIRYRACFTTPTGLGTLEDIYAPYTGAAPRVAPGWFDCFDAEAIGEDLAEGRAKVFLSQRNLEYGIDRVVAVTQDGRGYVWHEVNDCGDKSYDGSPLDPTCPPREN</sequence>
<keyword evidence="1" id="KW-0418">Kinase</keyword>
<accession>A0A369TP91</accession>
<keyword evidence="1" id="KW-0808">Transferase</keyword>
<protein>
    <submittedName>
        <fullName evidence="1">Histidine kinase</fullName>
    </submittedName>
</protein>
<dbReference type="EMBL" id="QPMK01000003">
    <property type="protein sequence ID" value="RDD67111.1"/>
    <property type="molecule type" value="Genomic_DNA"/>
</dbReference>
<dbReference type="GO" id="GO:0016301">
    <property type="term" value="F:kinase activity"/>
    <property type="evidence" value="ECO:0007669"/>
    <property type="project" value="UniProtKB-KW"/>
</dbReference>
<evidence type="ECO:0000313" key="2">
    <source>
        <dbReference type="Proteomes" id="UP000253977"/>
    </source>
</evidence>
<dbReference type="InterPro" id="IPR045616">
    <property type="entry name" value="DUF6446"/>
</dbReference>
<reference evidence="1 2" key="1">
    <citation type="submission" date="2018-07" db="EMBL/GenBank/DDBJ databases">
        <title>Thalassococcus profundi sp. nov., a marine bacterium isolated from deep seawater of Okinawa Trough.</title>
        <authorList>
            <person name="Yu M."/>
        </authorList>
    </citation>
    <scope>NUCLEOTIDE SEQUENCE [LARGE SCALE GENOMIC DNA]</scope>
    <source>
        <strain evidence="1 2">WRAS1</strain>
    </source>
</reference>